<dbReference type="GO" id="GO:0004765">
    <property type="term" value="F:shikimate kinase activity"/>
    <property type="evidence" value="ECO:0007669"/>
    <property type="project" value="UniProtKB-UniRule"/>
</dbReference>
<accession>A0AA37BQJ4</accession>
<evidence type="ECO:0000256" key="9">
    <source>
        <dbReference type="ARBA" id="ARBA00022741"/>
    </source>
</evidence>
<dbReference type="SUPFAM" id="SSF54211">
    <property type="entry name" value="Ribosomal protein S5 domain 2-like"/>
    <property type="match status" value="1"/>
</dbReference>
<evidence type="ECO:0000256" key="1">
    <source>
        <dbReference type="ARBA" id="ARBA00004496"/>
    </source>
</evidence>
<evidence type="ECO:0000259" key="15">
    <source>
        <dbReference type="Pfam" id="PF00288"/>
    </source>
</evidence>
<feature type="domain" description="GHMP kinase N-terminal" evidence="15">
    <location>
        <begin position="55"/>
        <end position="132"/>
    </location>
</feature>
<dbReference type="PANTHER" id="PTHR20861">
    <property type="entry name" value="HOMOSERINE/4-DIPHOSPHOCYTIDYL-2-C-METHYL-D-ERYTHRITOL KINASE"/>
    <property type="match status" value="1"/>
</dbReference>
<dbReference type="Pfam" id="PF00288">
    <property type="entry name" value="GHMP_kinases_N"/>
    <property type="match status" value="1"/>
</dbReference>
<feature type="binding site" evidence="14">
    <location>
        <begin position="71"/>
        <end position="81"/>
    </location>
    <ligand>
        <name>ATP</name>
        <dbReference type="ChEBI" id="CHEBI:30616"/>
    </ligand>
</feature>
<keyword evidence="17" id="KW-1185">Reference proteome</keyword>
<reference evidence="16" key="2">
    <citation type="submission" date="2022-09" db="EMBL/GenBank/DDBJ databases">
        <authorList>
            <person name="Sun Q."/>
            <person name="Ohkuma M."/>
        </authorList>
    </citation>
    <scope>NUCLEOTIDE SEQUENCE</scope>
    <source>
        <strain evidence="16">JCM 13583</strain>
    </source>
</reference>
<evidence type="ECO:0000256" key="4">
    <source>
        <dbReference type="ARBA" id="ARBA00012154"/>
    </source>
</evidence>
<dbReference type="HAMAP" id="MF_00370">
    <property type="entry name" value="Shik_kinase_arch"/>
    <property type="match status" value="1"/>
</dbReference>
<dbReference type="InterPro" id="IPR014721">
    <property type="entry name" value="Ribsml_uS5_D2-typ_fold_subgr"/>
</dbReference>
<name>A0AA37BQJ4_9ARCH</name>
<gene>
    <name evidence="14" type="primary">aroK</name>
    <name evidence="16" type="ORF">GCM10007108_05890</name>
</gene>
<dbReference type="GO" id="GO:0005524">
    <property type="term" value="F:ATP binding"/>
    <property type="evidence" value="ECO:0007669"/>
    <property type="project" value="UniProtKB-UniRule"/>
</dbReference>
<evidence type="ECO:0000256" key="2">
    <source>
        <dbReference type="ARBA" id="ARBA00004842"/>
    </source>
</evidence>
<dbReference type="Gene3D" id="3.30.230.10">
    <property type="match status" value="1"/>
</dbReference>
<comment type="subcellular location">
    <subcellularLocation>
        <location evidence="1 14">Cytoplasm</location>
    </subcellularLocation>
</comment>
<dbReference type="Proteomes" id="UP000632195">
    <property type="component" value="Unassembled WGS sequence"/>
</dbReference>
<evidence type="ECO:0000256" key="7">
    <source>
        <dbReference type="ARBA" id="ARBA00022605"/>
    </source>
</evidence>
<dbReference type="InterPro" id="IPR010189">
    <property type="entry name" value="SK_arc"/>
</dbReference>
<comment type="similarity">
    <text evidence="3 14">Belongs to the GHMP kinase family. Archaeal shikimate kinase subfamily.</text>
</comment>
<keyword evidence="10 14" id="KW-0418">Kinase</keyword>
<dbReference type="EC" id="2.7.1.71" evidence="4 14"/>
<dbReference type="InterPro" id="IPR020568">
    <property type="entry name" value="Ribosomal_Su5_D2-typ_SF"/>
</dbReference>
<sequence length="273" mass="29642">MVESVRVHADAAVTVSCAFSGALGSAAKIDLPFTMDVSRGDPGELRGLSRECSRAFSVGGEFHFEVVDRIPEAQGLKSSSALVLSAMIGVSRLLGAELEGEELLRLCAEASVRLGLSVTGALDDLSAIYYGGVSVTDNASNRIIFTDRMPDLPVLVVESSDRRISYSARVDEYRKMRRAWRAVENLLMRREFLEAMVIDGYLCSLIEGSDGDAISTMLLNSATHACQSGKGPAVVGVFRNEGDMERCASILESKGRRVKRSRFKNSGIWVEHI</sequence>
<comment type="pathway">
    <text evidence="2 14">Metabolic intermediate biosynthesis; chorismate biosynthesis; chorismate from D-erythrose 4-phosphate and phosphoenolpyruvate: step 5/7.</text>
</comment>
<dbReference type="AlphaFoldDB" id="A0AA37BQJ4"/>
<dbReference type="GO" id="GO:0005737">
    <property type="term" value="C:cytoplasm"/>
    <property type="evidence" value="ECO:0007669"/>
    <property type="project" value="UniProtKB-SubCell"/>
</dbReference>
<dbReference type="GO" id="GO:0008652">
    <property type="term" value="P:amino acid biosynthetic process"/>
    <property type="evidence" value="ECO:0007669"/>
    <property type="project" value="UniProtKB-KW"/>
</dbReference>
<evidence type="ECO:0000256" key="11">
    <source>
        <dbReference type="ARBA" id="ARBA00022840"/>
    </source>
</evidence>
<keyword evidence="11 14" id="KW-0067">ATP-binding</keyword>
<keyword evidence="7 14" id="KW-0028">Amino-acid biosynthesis</keyword>
<evidence type="ECO:0000256" key="12">
    <source>
        <dbReference type="ARBA" id="ARBA00023141"/>
    </source>
</evidence>
<keyword evidence="12 14" id="KW-0057">Aromatic amino acid biosynthesis</keyword>
<comment type="catalytic activity">
    <reaction evidence="13 14">
        <text>shikimate + ATP = 3-phosphoshikimate + ADP + H(+)</text>
        <dbReference type="Rhea" id="RHEA:13121"/>
        <dbReference type="ChEBI" id="CHEBI:15378"/>
        <dbReference type="ChEBI" id="CHEBI:30616"/>
        <dbReference type="ChEBI" id="CHEBI:36208"/>
        <dbReference type="ChEBI" id="CHEBI:145989"/>
        <dbReference type="ChEBI" id="CHEBI:456216"/>
        <dbReference type="EC" id="2.7.1.71"/>
    </reaction>
</comment>
<evidence type="ECO:0000256" key="13">
    <source>
        <dbReference type="ARBA" id="ARBA00048567"/>
    </source>
</evidence>
<reference evidence="16" key="1">
    <citation type="journal article" date="2014" name="Int. J. Syst. Evol. Microbiol.">
        <title>Complete genome sequence of Corynebacterium casei LMG S-19264T (=DSM 44701T), isolated from a smear-ripened cheese.</title>
        <authorList>
            <consortium name="US DOE Joint Genome Institute (JGI-PGF)"/>
            <person name="Walter F."/>
            <person name="Albersmeier A."/>
            <person name="Kalinowski J."/>
            <person name="Ruckert C."/>
        </authorList>
    </citation>
    <scope>NUCLEOTIDE SEQUENCE</scope>
    <source>
        <strain evidence="16">JCM 13583</strain>
    </source>
</reference>
<keyword evidence="8 14" id="KW-0808">Transferase</keyword>
<proteinExistence type="inferred from homology"/>
<dbReference type="EMBL" id="BMNY01000001">
    <property type="protein sequence ID" value="GGM70678.1"/>
    <property type="molecule type" value="Genomic_DNA"/>
</dbReference>
<evidence type="ECO:0000256" key="6">
    <source>
        <dbReference type="ARBA" id="ARBA00022490"/>
    </source>
</evidence>
<evidence type="ECO:0000256" key="10">
    <source>
        <dbReference type="ARBA" id="ARBA00022777"/>
    </source>
</evidence>
<keyword evidence="6 14" id="KW-0963">Cytoplasm</keyword>
<evidence type="ECO:0000256" key="14">
    <source>
        <dbReference type="HAMAP-Rule" id="MF_00370"/>
    </source>
</evidence>
<dbReference type="PANTHER" id="PTHR20861:SF3">
    <property type="entry name" value="SHIKIMATE KINASE"/>
    <property type="match status" value="1"/>
</dbReference>
<protein>
    <recommendedName>
        <fullName evidence="5 14">Shikimate kinase</fullName>
        <shortName evidence="14">SK</shortName>
        <ecNumber evidence="4 14">2.7.1.71</ecNumber>
    </recommendedName>
</protein>
<evidence type="ECO:0000313" key="17">
    <source>
        <dbReference type="Proteomes" id="UP000632195"/>
    </source>
</evidence>
<evidence type="ECO:0000256" key="5">
    <source>
        <dbReference type="ARBA" id="ARBA00013853"/>
    </source>
</evidence>
<organism evidence="16 17">
    <name type="scientific">Thermogymnomonas acidicola</name>
    <dbReference type="NCBI Taxonomy" id="399579"/>
    <lineage>
        <taxon>Archaea</taxon>
        <taxon>Methanobacteriati</taxon>
        <taxon>Thermoplasmatota</taxon>
        <taxon>Thermoplasmata</taxon>
        <taxon>Thermoplasmatales</taxon>
        <taxon>Thermogymnomonas</taxon>
    </lineage>
</organism>
<evidence type="ECO:0000313" key="16">
    <source>
        <dbReference type="EMBL" id="GGM70678.1"/>
    </source>
</evidence>
<evidence type="ECO:0000256" key="8">
    <source>
        <dbReference type="ARBA" id="ARBA00022679"/>
    </source>
</evidence>
<dbReference type="GO" id="GO:0009073">
    <property type="term" value="P:aromatic amino acid family biosynthetic process"/>
    <property type="evidence" value="ECO:0007669"/>
    <property type="project" value="UniProtKB-KW"/>
</dbReference>
<comment type="caution">
    <text evidence="16">The sequence shown here is derived from an EMBL/GenBank/DDBJ whole genome shotgun (WGS) entry which is preliminary data.</text>
</comment>
<dbReference type="NCBIfam" id="TIGR01920">
    <property type="entry name" value="Shik_kin_archae"/>
    <property type="match status" value="1"/>
</dbReference>
<evidence type="ECO:0000256" key="3">
    <source>
        <dbReference type="ARBA" id="ARBA00010202"/>
    </source>
</evidence>
<keyword evidence="9 14" id="KW-0547">Nucleotide-binding</keyword>
<dbReference type="GO" id="GO:0009423">
    <property type="term" value="P:chorismate biosynthetic process"/>
    <property type="evidence" value="ECO:0007669"/>
    <property type="project" value="UniProtKB-UniRule"/>
</dbReference>
<dbReference type="InterPro" id="IPR006204">
    <property type="entry name" value="GHMP_kinase_N_dom"/>
</dbReference>